<gene>
    <name evidence="1" type="ORF">UX01_C0008G0003</name>
</gene>
<accession>A0A837IPF1</accession>
<dbReference type="PANTHER" id="PTHR39189:SF1">
    <property type="entry name" value="UPF0173 METAL-DEPENDENT HYDROLASE YTKL"/>
    <property type="match status" value="1"/>
</dbReference>
<dbReference type="AlphaFoldDB" id="A0A837IPF1"/>
<dbReference type="SUPFAM" id="SSF56281">
    <property type="entry name" value="Metallo-hydrolase/oxidoreductase"/>
    <property type="match status" value="1"/>
</dbReference>
<protein>
    <submittedName>
        <fullName evidence="1">Zn-dependent hydrolase of the beta-lactamase fold-like protein</fullName>
    </submittedName>
</protein>
<keyword evidence="1" id="KW-0378">Hydrolase</keyword>
<evidence type="ECO:0000313" key="1">
    <source>
        <dbReference type="EMBL" id="KKT99635.1"/>
    </source>
</evidence>
<proteinExistence type="predicted"/>
<name>A0A837IPF1_9BACT</name>
<dbReference type="Proteomes" id="UP000034078">
    <property type="component" value="Unassembled WGS sequence"/>
</dbReference>
<dbReference type="Gene3D" id="3.60.15.10">
    <property type="entry name" value="Ribonuclease Z/Hydroxyacylglutathione hydrolase-like"/>
    <property type="match status" value="1"/>
</dbReference>
<organism evidence="1 2">
    <name type="scientific">Candidatus Collierbacteria bacterium GW2011_GWB2_45_17</name>
    <dbReference type="NCBI Taxonomy" id="1618388"/>
    <lineage>
        <taxon>Bacteria</taxon>
        <taxon>Candidatus Collieribacteriota</taxon>
    </lineage>
</organism>
<dbReference type="Pfam" id="PF13483">
    <property type="entry name" value="Lactamase_B_3"/>
    <property type="match status" value="1"/>
</dbReference>
<dbReference type="InterPro" id="IPR036866">
    <property type="entry name" value="RibonucZ/Hydroxyglut_hydro"/>
</dbReference>
<evidence type="ECO:0000313" key="2">
    <source>
        <dbReference type="Proteomes" id="UP000034078"/>
    </source>
</evidence>
<dbReference type="EMBL" id="LCKO01000008">
    <property type="protein sequence ID" value="KKT99635.1"/>
    <property type="molecule type" value="Genomic_DNA"/>
</dbReference>
<dbReference type="PANTHER" id="PTHR39189">
    <property type="entry name" value="UPF0173 METAL-DEPENDENT HYDROLASE YTKL"/>
    <property type="match status" value="1"/>
</dbReference>
<sequence length="171" mass="18832">MDLIESDLADVVTVSQRDEEDGKVVKVVTTPVNRQETFVIDREGEYEIAGVQFTAMKTSPEKNLVMAIVMDGLHIVHLGSLGVELTDAQIEKLGSVDVMMIPIGEKNTFGVDETIDLIKEVQSSYVIPMLLTGLDEFLEKNKYPLVGEAVHKVKIDEGSLPDDTQILLMNG</sequence>
<dbReference type="GO" id="GO:0016787">
    <property type="term" value="F:hydrolase activity"/>
    <property type="evidence" value="ECO:0007669"/>
    <property type="project" value="UniProtKB-KW"/>
</dbReference>
<reference evidence="1 2" key="1">
    <citation type="journal article" date="2015" name="Nature">
        <title>rRNA introns, odd ribosomes, and small enigmatic genomes across a large radiation of phyla.</title>
        <authorList>
            <person name="Brown C.T."/>
            <person name="Hug L.A."/>
            <person name="Thomas B.C."/>
            <person name="Sharon I."/>
            <person name="Castelle C.J."/>
            <person name="Singh A."/>
            <person name="Wilkins M.J."/>
            <person name="Williams K.H."/>
            <person name="Banfield J.F."/>
        </authorList>
    </citation>
    <scope>NUCLEOTIDE SEQUENCE [LARGE SCALE GENOMIC DNA]</scope>
</reference>
<comment type="caution">
    <text evidence="1">The sequence shown here is derived from an EMBL/GenBank/DDBJ whole genome shotgun (WGS) entry which is preliminary data.</text>
</comment>